<gene>
    <name evidence="2" type="ORF">SAMN04488570_0267</name>
</gene>
<protein>
    <recommendedName>
        <fullName evidence="4">TcpE family protein</fullName>
    </recommendedName>
</protein>
<reference evidence="3" key="1">
    <citation type="submission" date="2016-10" db="EMBL/GenBank/DDBJ databases">
        <authorList>
            <person name="Varghese N."/>
            <person name="Submissions S."/>
        </authorList>
    </citation>
    <scope>NUCLEOTIDE SEQUENCE [LARGE SCALE GENOMIC DNA]</scope>
    <source>
        <strain evidence="3">DSM 22127</strain>
    </source>
</reference>
<keyword evidence="1" id="KW-0812">Transmembrane</keyword>
<dbReference type="STRING" id="642780.SAMN04488570_0267"/>
<dbReference type="RefSeq" id="WP_091725281.1">
    <property type="nucleotide sequence ID" value="NZ_LT629757.1"/>
</dbReference>
<evidence type="ECO:0008006" key="4">
    <source>
        <dbReference type="Google" id="ProtNLM"/>
    </source>
</evidence>
<feature type="transmembrane region" description="Helical" evidence="1">
    <location>
        <begin position="30"/>
        <end position="50"/>
    </location>
</feature>
<keyword evidence="1" id="KW-0472">Membrane</keyword>
<dbReference type="AlphaFoldDB" id="A0A1H1LMN3"/>
<accession>A0A1H1LMN3</accession>
<proteinExistence type="predicted"/>
<evidence type="ECO:0000313" key="2">
    <source>
        <dbReference type="EMBL" id="SDR75335.1"/>
    </source>
</evidence>
<evidence type="ECO:0000313" key="3">
    <source>
        <dbReference type="Proteomes" id="UP000198859"/>
    </source>
</evidence>
<name>A0A1H1LMN3_9ACTN</name>
<organism evidence="2 3">
    <name type="scientific">Nocardioides scoriae</name>
    <dbReference type="NCBI Taxonomy" id="642780"/>
    <lineage>
        <taxon>Bacteria</taxon>
        <taxon>Bacillati</taxon>
        <taxon>Actinomycetota</taxon>
        <taxon>Actinomycetes</taxon>
        <taxon>Propionibacteriales</taxon>
        <taxon>Nocardioidaceae</taxon>
        <taxon>Nocardioides</taxon>
    </lineage>
</organism>
<sequence length="122" mass="13827">MLIRPDDEVYRVDAVWLGPQGMTLPWSARYSAYGIWLTLFVSVLLVEAVLPMRVSVPPVWEVVLTILGTYALTGVIDHERPLVSVLHLLRVEMRTPRQPRSTRPVRVTAVKVRSRSHRAATS</sequence>
<dbReference type="EMBL" id="LT629757">
    <property type="protein sequence ID" value="SDR75335.1"/>
    <property type="molecule type" value="Genomic_DNA"/>
</dbReference>
<dbReference type="OrthoDB" id="4481052at2"/>
<keyword evidence="3" id="KW-1185">Reference proteome</keyword>
<keyword evidence="1" id="KW-1133">Transmembrane helix</keyword>
<dbReference type="Proteomes" id="UP000198859">
    <property type="component" value="Chromosome I"/>
</dbReference>
<evidence type="ECO:0000256" key="1">
    <source>
        <dbReference type="SAM" id="Phobius"/>
    </source>
</evidence>